<evidence type="ECO:0000256" key="1">
    <source>
        <dbReference type="SAM" id="MobiDB-lite"/>
    </source>
</evidence>
<dbReference type="OrthoDB" id="5321209at2759"/>
<sequence>MDNLFPGENDAIMAEAPAASAYTSHAADTQMDVAPPTDNMDVELNADDRIVVAMKRGGYSDQEIVDELVKQGFAQLQPRTISTKYQRICQRLQEYNDELLEEDLTDWHDGEDDVLRQAYARAEQQVTTELQAIREKLFIYTSLEVNRHTDRPRFSAKACKNRLEALADGSARPPPELDPDPDARKRETAARKKAYFEHKVAELRRSAQEEEDRKNSTPSAIAKAARKAEADKKKAQLAEERAAQKAKTDARIRAETAARELREQVRREHRQEERSKAAEEVNDRRVLKILQRNYEDKIADFEAMEAEREAEDRRRSLQGYHHGVGAMSRSSLPYGSVDPSINGLQSPHIENVSCRFDSPYDPDSAQSYPPDAHTPLPQGPGYNSSFRAPSVNPRGFATPAPPHGAPRSSPTSHVLVADDPSLDPREIMAKPELMAIVIERGMSKNREKETKGLLARRLRESDRMASSAELHKWLRRRGLSTKGNKAELIWRLQEYDARTSRSWRPKHMAVLRKSRDAVRAGFGSGMQGMREGGVKLPRPGKFIEGVDYASPLGREDVRESVEGRDSLENEDGYGVGGRDDHDGRFEDEDDEHDGLVVGREREDSGLFVGGQGPRQVGYGPGSDA</sequence>
<name>A0A2K1QKU3_9PEZI</name>
<keyword evidence="3" id="KW-0396">Initiation factor</keyword>
<feature type="domain" description="SAP" evidence="2">
    <location>
        <begin position="462"/>
        <end position="496"/>
    </location>
</feature>
<dbReference type="InParanoid" id="A0A2K1QKU3"/>
<dbReference type="PROSITE" id="PS50800">
    <property type="entry name" value="SAP"/>
    <property type="match status" value="1"/>
</dbReference>
<accession>A0A2K1QKU3</accession>
<feature type="region of interest" description="Disordered" evidence="1">
    <location>
        <begin position="165"/>
        <end position="189"/>
    </location>
</feature>
<evidence type="ECO:0000313" key="4">
    <source>
        <dbReference type="Proteomes" id="UP000243797"/>
    </source>
</evidence>
<dbReference type="SUPFAM" id="SSF68906">
    <property type="entry name" value="SAP domain"/>
    <property type="match status" value="1"/>
</dbReference>
<dbReference type="Pfam" id="PF24625">
    <property type="entry name" value="DUF7626"/>
    <property type="match status" value="1"/>
</dbReference>
<dbReference type="SMART" id="SM00513">
    <property type="entry name" value="SAP"/>
    <property type="match status" value="1"/>
</dbReference>
<dbReference type="InterPro" id="IPR056043">
    <property type="entry name" value="DUF7626"/>
</dbReference>
<keyword evidence="4" id="KW-1185">Reference proteome</keyword>
<dbReference type="Pfam" id="PF02037">
    <property type="entry name" value="SAP"/>
    <property type="match status" value="1"/>
</dbReference>
<gene>
    <name evidence="3" type="ORF">CAC42_4226</name>
</gene>
<feature type="region of interest" description="Disordered" evidence="1">
    <location>
        <begin position="231"/>
        <end position="252"/>
    </location>
</feature>
<feature type="region of interest" description="Disordered" evidence="1">
    <location>
        <begin position="553"/>
        <end position="624"/>
    </location>
</feature>
<dbReference type="InterPro" id="IPR003034">
    <property type="entry name" value="SAP_dom"/>
</dbReference>
<dbReference type="GO" id="GO:0003743">
    <property type="term" value="F:translation initiation factor activity"/>
    <property type="evidence" value="ECO:0007669"/>
    <property type="project" value="UniProtKB-KW"/>
</dbReference>
<dbReference type="AlphaFoldDB" id="A0A2K1QKU3"/>
<protein>
    <submittedName>
        <fullName evidence="3">Eukaryotic translation initiation factor 4 gamma</fullName>
    </submittedName>
</protein>
<organism evidence="3 4">
    <name type="scientific">Sphaceloma murrayae</name>
    <dbReference type="NCBI Taxonomy" id="2082308"/>
    <lineage>
        <taxon>Eukaryota</taxon>
        <taxon>Fungi</taxon>
        <taxon>Dikarya</taxon>
        <taxon>Ascomycota</taxon>
        <taxon>Pezizomycotina</taxon>
        <taxon>Dothideomycetes</taxon>
        <taxon>Dothideomycetidae</taxon>
        <taxon>Myriangiales</taxon>
        <taxon>Elsinoaceae</taxon>
        <taxon>Sphaceloma</taxon>
    </lineage>
</organism>
<evidence type="ECO:0000313" key="3">
    <source>
        <dbReference type="EMBL" id="PNS15774.1"/>
    </source>
</evidence>
<proteinExistence type="predicted"/>
<feature type="region of interest" description="Disordered" evidence="1">
    <location>
        <begin position="352"/>
        <end position="412"/>
    </location>
</feature>
<dbReference type="EMBL" id="NKHZ01000068">
    <property type="protein sequence ID" value="PNS15774.1"/>
    <property type="molecule type" value="Genomic_DNA"/>
</dbReference>
<reference evidence="3 4" key="1">
    <citation type="submission" date="2017-06" db="EMBL/GenBank/DDBJ databases">
        <title>Draft genome sequence of a variant of Elsinoe murrayae.</title>
        <authorList>
            <person name="Cheng Q."/>
        </authorList>
    </citation>
    <scope>NUCLEOTIDE SEQUENCE [LARGE SCALE GENOMIC DNA]</scope>
    <source>
        <strain evidence="3 4">CQ-2017a</strain>
    </source>
</reference>
<comment type="caution">
    <text evidence="3">The sequence shown here is derived from an EMBL/GenBank/DDBJ whole genome shotgun (WGS) entry which is preliminary data.</text>
</comment>
<evidence type="ECO:0000259" key="2">
    <source>
        <dbReference type="PROSITE" id="PS50800"/>
    </source>
</evidence>
<dbReference type="Proteomes" id="UP000243797">
    <property type="component" value="Unassembled WGS sequence"/>
</dbReference>
<dbReference type="Gene3D" id="1.10.720.30">
    <property type="entry name" value="SAP domain"/>
    <property type="match status" value="1"/>
</dbReference>
<feature type="compositionally biased region" description="Basic and acidic residues" evidence="1">
    <location>
        <begin position="553"/>
        <end position="567"/>
    </location>
</feature>
<keyword evidence="3" id="KW-0648">Protein biosynthesis</keyword>
<dbReference type="InterPro" id="IPR036361">
    <property type="entry name" value="SAP_dom_sf"/>
</dbReference>